<dbReference type="GO" id="GO:0051539">
    <property type="term" value="F:4 iron, 4 sulfur cluster binding"/>
    <property type="evidence" value="ECO:0007669"/>
    <property type="project" value="InterPro"/>
</dbReference>
<gene>
    <name evidence="6" type="ORF">BKD89_01750</name>
</gene>
<evidence type="ECO:0000313" key="7">
    <source>
        <dbReference type="Proteomes" id="UP000273278"/>
    </source>
</evidence>
<dbReference type="Pfam" id="PF23545">
    <property type="entry name" value="Zn_ribbon_HMPTM"/>
    <property type="match status" value="1"/>
</dbReference>
<dbReference type="GeneID" id="41321152"/>
<evidence type="ECO:0000256" key="3">
    <source>
        <dbReference type="ARBA" id="ARBA00023004"/>
    </source>
</evidence>
<accession>A0A3G3IFC0</accession>
<protein>
    <submittedName>
        <fullName evidence="6">Radical SAM protein</fullName>
    </submittedName>
</protein>
<dbReference type="InterPro" id="IPR007197">
    <property type="entry name" value="rSAM"/>
</dbReference>
<dbReference type="InterPro" id="IPR013785">
    <property type="entry name" value="Aldolase_TIM"/>
</dbReference>
<dbReference type="InterPro" id="IPR058240">
    <property type="entry name" value="rSAM_sf"/>
</dbReference>
<dbReference type="CDD" id="cd01335">
    <property type="entry name" value="Radical_SAM"/>
    <property type="match status" value="1"/>
</dbReference>
<sequence>MCATVKPYSAATGLPKKTKSICPECGKILEATIFEKDGKVFMEKECPEHGKFCDVYWSDAAKYLEAEKYAKDGTGLKNSMDENLKDGENVNVVIDGEKVEMLSPTALANIDLTNRCNMNCPICFANANDAGYVYEPDFDTVCKMLDALRGEQPIKCTAVQFSGGEPTVYPRLVDVIKAAKERKFAQVQIATNGIVFASHYDKLKECAQAGLNTVYLQFDGMDDDIYMRSRGRKMMDVKKGVIANLKKLKQETGHCPSVVLVVTTVRGLNDNQIGDILRFAIQNRDVVRGVNFQPVAFTGRVTHEEVSEGRITLTDVAKAVNEQTGWTGMQDWYPVPVVSGISNYASIILGTNKITFPTHPHCGLATYLFIDENENVFPMPEFIKVEQFVKGLDEIAMKAEHATFKKLTALKVRKLLMNCLIEEKMPGGMTKNDLIETLISIMSKKSKSTLAKFSWGMMYVGAMHFQDSFNYDIERVRRCSIHYVTPDCKIIPFCAYNSGIEMRVETEKKFSVPLAEWKEKHKEEAKQLEAALIVPKDADEENKE</sequence>
<dbReference type="Proteomes" id="UP000273278">
    <property type="component" value="Chromosome"/>
</dbReference>
<dbReference type="AlphaFoldDB" id="A0A3G3IFC0"/>
<reference evidence="6 7" key="1">
    <citation type="submission" date="2016-10" db="EMBL/GenBank/DDBJ databases">
        <title>Complete genome of the TMA-utilizing, human hosted archaeon Methanomethylophilus alvus Gen. nov, sp. nov., strain Mx-05, derived from a pure culture.</title>
        <authorList>
            <person name="Brugere J.-F."/>
            <person name="Ben Hania W."/>
            <person name="Chaudhary P.P."/>
            <person name="Gaci N."/>
            <person name="Borrel G."/>
            <person name="Cao Van Tuat L."/>
            <person name="Fardeau M.-L."/>
            <person name="Harris H.M.B."/>
            <person name="O'Toole P.W."/>
            <person name="Ollivier B."/>
        </authorList>
    </citation>
    <scope>NUCLEOTIDE SEQUENCE [LARGE SCALE GENOMIC DNA]</scope>
    <source>
        <strain evidence="6 7">Mx-05</strain>
    </source>
</reference>
<evidence type="ECO:0000256" key="1">
    <source>
        <dbReference type="ARBA" id="ARBA00022691"/>
    </source>
</evidence>
<dbReference type="Pfam" id="PF04055">
    <property type="entry name" value="Radical_SAM"/>
    <property type="match status" value="1"/>
</dbReference>
<dbReference type="SFLD" id="SFLDG01100">
    <property type="entry name" value="methyltransferase_(Class_D)"/>
    <property type="match status" value="1"/>
</dbReference>
<dbReference type="InterPro" id="IPR034471">
    <property type="entry name" value="GDGT/MA_synthase"/>
</dbReference>
<dbReference type="SUPFAM" id="SSF102114">
    <property type="entry name" value="Radical SAM enzymes"/>
    <property type="match status" value="1"/>
</dbReference>
<dbReference type="SFLD" id="SFLDG01067">
    <property type="entry name" value="SPASM/twitch_domain_containing"/>
    <property type="match status" value="1"/>
</dbReference>
<dbReference type="InterPro" id="IPR034474">
    <property type="entry name" value="Methyltransferase_Class_D"/>
</dbReference>
<keyword evidence="4" id="KW-0411">Iron-sulfur</keyword>
<proteinExistence type="predicted"/>
<dbReference type="RefSeq" id="WP_015504251.1">
    <property type="nucleotide sequence ID" value="NZ_CAYARL010000008.1"/>
</dbReference>
<dbReference type="NCBIfam" id="NF045702">
    <property type="entry name" value="rSAM_GDGT_ether"/>
    <property type="match status" value="1"/>
</dbReference>
<dbReference type="PANTHER" id="PTHR43306">
    <property type="entry name" value="7,8-DIHYDRO-6-HYDROXYMETHYLPTERIN DIMETHYLTRANSFERASE"/>
    <property type="match status" value="1"/>
</dbReference>
<dbReference type="PROSITE" id="PS51918">
    <property type="entry name" value="RADICAL_SAM"/>
    <property type="match status" value="1"/>
</dbReference>
<dbReference type="GO" id="GO:0008168">
    <property type="term" value="F:methyltransferase activity"/>
    <property type="evidence" value="ECO:0007669"/>
    <property type="project" value="InterPro"/>
</dbReference>
<feature type="domain" description="Radical SAM core" evidence="5">
    <location>
        <begin position="102"/>
        <end position="323"/>
    </location>
</feature>
<keyword evidence="3" id="KW-0408">Iron</keyword>
<dbReference type="Gene3D" id="3.20.20.70">
    <property type="entry name" value="Aldolase class I"/>
    <property type="match status" value="1"/>
</dbReference>
<name>A0A3G3IFC0_9ARCH</name>
<keyword evidence="1" id="KW-0949">S-adenosyl-L-methionine</keyword>
<evidence type="ECO:0000256" key="2">
    <source>
        <dbReference type="ARBA" id="ARBA00022723"/>
    </source>
</evidence>
<evidence type="ECO:0000259" key="5">
    <source>
        <dbReference type="PROSITE" id="PS51918"/>
    </source>
</evidence>
<dbReference type="EMBL" id="CP017686">
    <property type="protein sequence ID" value="AYQ54537.1"/>
    <property type="molecule type" value="Genomic_DNA"/>
</dbReference>
<dbReference type="OMA" id="FCAYNLT"/>
<dbReference type="PANTHER" id="PTHR43306:SF1">
    <property type="entry name" value="7,8-DIHYDRO-6-HYDROXYMETHYLPTERIN DIMETHYLTRANSFERASE"/>
    <property type="match status" value="1"/>
</dbReference>
<organism evidence="6 7">
    <name type="scientific">Methanomethylophilus alvi</name>
    <dbReference type="NCBI Taxonomy" id="1291540"/>
    <lineage>
        <taxon>Archaea</taxon>
        <taxon>Methanobacteriati</taxon>
        <taxon>Thermoplasmatota</taxon>
        <taxon>Thermoplasmata</taxon>
        <taxon>Methanomassiliicoccales</taxon>
        <taxon>Methanomethylophilaceae</taxon>
        <taxon>Methanomethylophilus</taxon>
    </lineage>
</organism>
<evidence type="ECO:0000256" key="4">
    <source>
        <dbReference type="ARBA" id="ARBA00023014"/>
    </source>
</evidence>
<keyword evidence="2" id="KW-0479">Metal-binding</keyword>
<dbReference type="GO" id="GO:0046872">
    <property type="term" value="F:metal ion binding"/>
    <property type="evidence" value="ECO:0007669"/>
    <property type="project" value="UniProtKB-KW"/>
</dbReference>
<dbReference type="SFLD" id="SFLDS00029">
    <property type="entry name" value="Radical_SAM"/>
    <property type="match status" value="1"/>
</dbReference>
<evidence type="ECO:0000313" key="6">
    <source>
        <dbReference type="EMBL" id="AYQ54537.1"/>
    </source>
</evidence>
<dbReference type="InterPro" id="IPR056488">
    <property type="entry name" value="Zn_ribbon_HMPTM"/>
</dbReference>